<evidence type="ECO:0000256" key="2">
    <source>
        <dbReference type="ARBA" id="ARBA00022679"/>
    </source>
</evidence>
<dbReference type="InterPro" id="IPR029063">
    <property type="entry name" value="SAM-dependent_MTases_sf"/>
</dbReference>
<gene>
    <name evidence="4" type="ORF">PFY00_03140</name>
</gene>
<evidence type="ECO:0000313" key="5">
    <source>
        <dbReference type="Proteomes" id="UP001210720"/>
    </source>
</evidence>
<dbReference type="Gene3D" id="3.40.50.150">
    <property type="entry name" value="Vaccinia Virus protein VP39"/>
    <property type="match status" value="1"/>
</dbReference>
<keyword evidence="1 4" id="KW-0489">Methyltransferase</keyword>
<accession>A0ABT4XP29</accession>
<dbReference type="Pfam" id="PF13649">
    <property type="entry name" value="Methyltransf_25"/>
    <property type="match status" value="1"/>
</dbReference>
<evidence type="ECO:0000256" key="1">
    <source>
        <dbReference type="ARBA" id="ARBA00022603"/>
    </source>
</evidence>
<dbReference type="GO" id="GO:0032259">
    <property type="term" value="P:methylation"/>
    <property type="evidence" value="ECO:0007669"/>
    <property type="project" value="UniProtKB-KW"/>
</dbReference>
<protein>
    <submittedName>
        <fullName evidence="4">Class I SAM-dependent methyltransferase</fullName>
    </submittedName>
</protein>
<dbReference type="EMBL" id="JAQIOY010000001">
    <property type="protein sequence ID" value="MDA7423708.1"/>
    <property type="molecule type" value="Genomic_DNA"/>
</dbReference>
<dbReference type="InterPro" id="IPR041698">
    <property type="entry name" value="Methyltransf_25"/>
</dbReference>
<reference evidence="4 5" key="1">
    <citation type="submission" date="2023-01" db="EMBL/GenBank/DDBJ databases">
        <title>Thalassococcus onchidii sp. nov., isolated from a marine invertebrate from the South China Sea.</title>
        <authorList>
            <person name="Xu S."/>
            <person name="Liu Z."/>
            <person name="Xu Y."/>
        </authorList>
    </citation>
    <scope>NUCLEOTIDE SEQUENCE [LARGE SCALE GENOMIC DNA]</scope>
    <source>
        <strain evidence="4 5">KCTC 32084</strain>
    </source>
</reference>
<dbReference type="CDD" id="cd02440">
    <property type="entry name" value="AdoMet_MTases"/>
    <property type="match status" value="1"/>
</dbReference>
<dbReference type="RefSeq" id="WP_271431046.1">
    <property type="nucleotide sequence ID" value="NZ_JAQIOY010000001.1"/>
</dbReference>
<comment type="caution">
    <text evidence="4">The sequence shown here is derived from an EMBL/GenBank/DDBJ whole genome shotgun (WGS) entry which is preliminary data.</text>
</comment>
<keyword evidence="5" id="KW-1185">Reference proteome</keyword>
<dbReference type="Proteomes" id="UP001210720">
    <property type="component" value="Unassembled WGS sequence"/>
</dbReference>
<dbReference type="PANTHER" id="PTHR43861:SF1">
    <property type="entry name" value="TRANS-ACONITATE 2-METHYLTRANSFERASE"/>
    <property type="match status" value="1"/>
</dbReference>
<evidence type="ECO:0000313" key="4">
    <source>
        <dbReference type="EMBL" id="MDA7423708.1"/>
    </source>
</evidence>
<dbReference type="SUPFAM" id="SSF53335">
    <property type="entry name" value="S-adenosyl-L-methionine-dependent methyltransferases"/>
    <property type="match status" value="1"/>
</dbReference>
<dbReference type="GO" id="GO:0008168">
    <property type="term" value="F:methyltransferase activity"/>
    <property type="evidence" value="ECO:0007669"/>
    <property type="project" value="UniProtKB-KW"/>
</dbReference>
<feature type="domain" description="Methyltransferase" evidence="3">
    <location>
        <begin position="52"/>
        <end position="142"/>
    </location>
</feature>
<name>A0ABT4XP29_9RHOB</name>
<dbReference type="PANTHER" id="PTHR43861">
    <property type="entry name" value="TRANS-ACONITATE 2-METHYLTRANSFERASE-RELATED"/>
    <property type="match status" value="1"/>
</dbReference>
<proteinExistence type="predicted"/>
<sequence>MTDTPIDPTLPEQTRAVYERNATGYDRRRNRALFEAQWLRRFVRDLVPGASVLDLGCGSGEPIAAWLIGEGFRLTGFDYSDAMLDIARSRWPEGDWRQGDMRVLELPERFDGIIGWNSFFHLTDDEQRACLPRLAAHLNPGGVLMVTVGPSAGEVTGTVEGEVVYHASLSPAEYAQRLEACGMRVTGFLADDPDCAGHSVLMASKEM</sequence>
<organism evidence="4 5">
    <name type="scientific">Thalassococcus lentus</name>
    <dbReference type="NCBI Taxonomy" id="1210524"/>
    <lineage>
        <taxon>Bacteria</taxon>
        <taxon>Pseudomonadati</taxon>
        <taxon>Pseudomonadota</taxon>
        <taxon>Alphaproteobacteria</taxon>
        <taxon>Rhodobacterales</taxon>
        <taxon>Roseobacteraceae</taxon>
        <taxon>Thalassococcus</taxon>
    </lineage>
</organism>
<keyword evidence="2" id="KW-0808">Transferase</keyword>
<evidence type="ECO:0000259" key="3">
    <source>
        <dbReference type="Pfam" id="PF13649"/>
    </source>
</evidence>